<accession>A0A6A6UUP0</accession>
<feature type="region of interest" description="Disordered" evidence="1">
    <location>
        <begin position="293"/>
        <end position="346"/>
    </location>
</feature>
<evidence type="ECO:0008006" key="4">
    <source>
        <dbReference type="Google" id="ProtNLM"/>
    </source>
</evidence>
<protein>
    <recommendedName>
        <fullName evidence="4">C2H2-type domain-containing protein</fullName>
    </recommendedName>
</protein>
<dbReference type="InterPro" id="IPR022698">
    <property type="entry name" value="OrsD"/>
</dbReference>
<keyword evidence="3" id="KW-1185">Reference proteome</keyword>
<gene>
    <name evidence="2" type="ORF">M011DRAFT_513007</name>
</gene>
<evidence type="ECO:0000313" key="3">
    <source>
        <dbReference type="Proteomes" id="UP000799440"/>
    </source>
</evidence>
<dbReference type="Proteomes" id="UP000799440">
    <property type="component" value="Unassembled WGS sequence"/>
</dbReference>
<feature type="compositionally biased region" description="Acidic residues" evidence="1">
    <location>
        <begin position="300"/>
        <end position="334"/>
    </location>
</feature>
<dbReference type="EMBL" id="MU006617">
    <property type="protein sequence ID" value="KAF2742022.1"/>
    <property type="molecule type" value="Genomic_DNA"/>
</dbReference>
<feature type="region of interest" description="Disordered" evidence="1">
    <location>
        <begin position="103"/>
        <end position="126"/>
    </location>
</feature>
<feature type="compositionally biased region" description="Polar residues" evidence="1">
    <location>
        <begin position="335"/>
        <end position="346"/>
    </location>
</feature>
<evidence type="ECO:0000256" key="1">
    <source>
        <dbReference type="SAM" id="MobiDB-lite"/>
    </source>
</evidence>
<dbReference type="OrthoDB" id="2608216at2759"/>
<name>A0A6A6UUP0_9PLEO</name>
<organism evidence="2 3">
    <name type="scientific">Sporormia fimetaria CBS 119925</name>
    <dbReference type="NCBI Taxonomy" id="1340428"/>
    <lineage>
        <taxon>Eukaryota</taxon>
        <taxon>Fungi</taxon>
        <taxon>Dikarya</taxon>
        <taxon>Ascomycota</taxon>
        <taxon>Pezizomycotina</taxon>
        <taxon>Dothideomycetes</taxon>
        <taxon>Pleosporomycetidae</taxon>
        <taxon>Pleosporales</taxon>
        <taxon>Sporormiaceae</taxon>
        <taxon>Sporormia</taxon>
    </lineage>
</organism>
<dbReference type="Pfam" id="PF12013">
    <property type="entry name" value="OrsD"/>
    <property type="match status" value="1"/>
</dbReference>
<reference evidence="2" key="1">
    <citation type="journal article" date="2020" name="Stud. Mycol.">
        <title>101 Dothideomycetes genomes: a test case for predicting lifestyles and emergence of pathogens.</title>
        <authorList>
            <person name="Haridas S."/>
            <person name="Albert R."/>
            <person name="Binder M."/>
            <person name="Bloem J."/>
            <person name="Labutti K."/>
            <person name="Salamov A."/>
            <person name="Andreopoulos B."/>
            <person name="Baker S."/>
            <person name="Barry K."/>
            <person name="Bills G."/>
            <person name="Bluhm B."/>
            <person name="Cannon C."/>
            <person name="Castanera R."/>
            <person name="Culley D."/>
            <person name="Daum C."/>
            <person name="Ezra D."/>
            <person name="Gonzalez J."/>
            <person name="Henrissat B."/>
            <person name="Kuo A."/>
            <person name="Liang C."/>
            <person name="Lipzen A."/>
            <person name="Lutzoni F."/>
            <person name="Magnuson J."/>
            <person name="Mondo S."/>
            <person name="Nolan M."/>
            <person name="Ohm R."/>
            <person name="Pangilinan J."/>
            <person name="Park H.-J."/>
            <person name="Ramirez L."/>
            <person name="Alfaro M."/>
            <person name="Sun H."/>
            <person name="Tritt A."/>
            <person name="Yoshinaga Y."/>
            <person name="Zwiers L.-H."/>
            <person name="Turgeon B."/>
            <person name="Goodwin S."/>
            <person name="Spatafora J."/>
            <person name="Crous P."/>
            <person name="Grigoriev I."/>
        </authorList>
    </citation>
    <scope>NUCLEOTIDE SEQUENCE</scope>
    <source>
        <strain evidence="2">CBS 119925</strain>
    </source>
</reference>
<proteinExistence type="predicted"/>
<sequence length="507" mass="58352">MTGMTEYAVAVCKECRYAVWPDQIERHLQKQYKTSYEEARKVTKGIYSRAGLIRYPSELELPKCIAAPIHQLPLYTDGLLCQLAPEYCKYIARSMETLKKHWRSDHGWSAGGKRGRPSRSKEKTVQGQIRNGYQRVCCQRLFGSRHGSQYFEVQTPNQGSADTAPVDSNAAWMRTQVQNTIQPGEKDEQEQQAEPVEAAIWAAMDELARFSQASVIDQVGVFVRSEAIRTEKHQTRFQPLQPYMDEKAIVNHVRPWKQILMFFARTQREHTWKSPTYRFTRRQREAWDALVEAARRSTEPEEEKDVEDEEMEDEEMEDGEMEDNEMQEGVDEQENATAKSSSKPEPLSNIQKACLEFCIALLSQSITRKEYDSPLVCALAVLGVKEDGWKGTEQYPPILSAVIKIARFMVVQQALEWSGPSYEDEVNSDSAYESDNSSSPPRQRRKGCLQLVQEMMDRFMVRGSHSPVQWMLDLRTYGLKVHYNTTSRGHVEWVGRDQLFSAAWSMV</sequence>
<dbReference type="AlphaFoldDB" id="A0A6A6UUP0"/>
<evidence type="ECO:0000313" key="2">
    <source>
        <dbReference type="EMBL" id="KAF2742022.1"/>
    </source>
</evidence>